<reference evidence="5" key="1">
    <citation type="journal article" date="2019" name="Int. J. Syst. Evol. Microbiol.">
        <title>The Global Catalogue of Microorganisms (GCM) 10K type strain sequencing project: providing services to taxonomists for standard genome sequencing and annotation.</title>
        <authorList>
            <consortium name="The Broad Institute Genomics Platform"/>
            <consortium name="The Broad Institute Genome Sequencing Center for Infectious Disease"/>
            <person name="Wu L."/>
            <person name="Ma J."/>
        </authorList>
    </citation>
    <scope>NUCLEOTIDE SEQUENCE [LARGE SCALE GENOMIC DNA]</scope>
    <source>
        <strain evidence="5">JCM 4147</strain>
    </source>
</reference>
<keyword evidence="5" id="KW-1185">Reference proteome</keyword>
<feature type="compositionally biased region" description="Polar residues" evidence="1">
    <location>
        <begin position="98"/>
        <end position="112"/>
    </location>
</feature>
<name>A0ABW1GKW6_9ACTN</name>
<proteinExistence type="predicted"/>
<evidence type="ECO:0000256" key="1">
    <source>
        <dbReference type="SAM" id="MobiDB-lite"/>
    </source>
</evidence>
<evidence type="ECO:0000313" key="4">
    <source>
        <dbReference type="EMBL" id="MFC5913971.1"/>
    </source>
</evidence>
<feature type="domain" description="ScoMcrA-like DNA sulfur-binding" evidence="3">
    <location>
        <begin position="124"/>
        <end position="271"/>
    </location>
</feature>
<sequence length="410" mass="46141">MTALRERRVGDEVLFYARKRFVAKARILGLLHNRPLAKEIWGVDENQKTWEHMMALGDVVEFDVSAEPILEGLSIPVPLRSLTLVHAEERRRFLHLATSPSQPERTAPSTGTRGPGDQAALVRDDLFRALASLKTHIKGQRPSRHKPITLLWAIGRLTRGEERMVEWETFKAEVAPLLKEFGHPDSRVTPEYPFWHLRSSGLWSVEGVVGQGATPTPSQLASSRARAGLGKDAAAILRRSLSRAEAIGLLCSTYFADADRDRLLERVGLAGYTSASGEIPTGGSGTVKRRRVTSSQPDRDQRLVEHIKMMYKHECQVCGSRVETRYSHYSEAAHIRGIGKPHDGPDELSNLLCLCPNHHVEFDRLAIYIDEDWSVRRNSTGDVAFELRRHADHVIDEEHLRYHRGLCGRV</sequence>
<accession>A0ABW1GKW6</accession>
<dbReference type="Pfam" id="PF13391">
    <property type="entry name" value="HNH_2"/>
    <property type="match status" value="1"/>
</dbReference>
<feature type="region of interest" description="Disordered" evidence="1">
    <location>
        <begin position="95"/>
        <end position="118"/>
    </location>
</feature>
<feature type="region of interest" description="Disordered" evidence="1">
    <location>
        <begin position="278"/>
        <end position="298"/>
    </location>
</feature>
<evidence type="ECO:0000259" key="3">
    <source>
        <dbReference type="Pfam" id="PF26340"/>
    </source>
</evidence>
<feature type="domain" description="HNH nuclease" evidence="2">
    <location>
        <begin position="315"/>
        <end position="370"/>
    </location>
</feature>
<keyword evidence="4" id="KW-0255">Endonuclease</keyword>
<protein>
    <submittedName>
        <fullName evidence="4">HNH endonuclease</fullName>
    </submittedName>
</protein>
<dbReference type="InterPro" id="IPR003615">
    <property type="entry name" value="HNH_nuc"/>
</dbReference>
<dbReference type="InterPro" id="IPR058813">
    <property type="entry name" value="DNA-SBD_ScoMcrA"/>
</dbReference>
<dbReference type="CDD" id="cd00085">
    <property type="entry name" value="HNHc"/>
    <property type="match status" value="1"/>
</dbReference>
<gene>
    <name evidence="4" type="ORF">ACFP1B_11095</name>
</gene>
<evidence type="ECO:0000313" key="5">
    <source>
        <dbReference type="Proteomes" id="UP001596200"/>
    </source>
</evidence>
<keyword evidence="4" id="KW-0540">Nuclease</keyword>
<dbReference type="GO" id="GO:0004519">
    <property type="term" value="F:endonuclease activity"/>
    <property type="evidence" value="ECO:0007669"/>
    <property type="project" value="UniProtKB-KW"/>
</dbReference>
<evidence type="ECO:0000259" key="2">
    <source>
        <dbReference type="Pfam" id="PF13391"/>
    </source>
</evidence>
<dbReference type="RefSeq" id="WP_344507672.1">
    <property type="nucleotide sequence ID" value="NZ_BAAATU010000003.1"/>
</dbReference>
<dbReference type="EMBL" id="JBHSPU010000011">
    <property type="protein sequence ID" value="MFC5913971.1"/>
    <property type="molecule type" value="Genomic_DNA"/>
</dbReference>
<comment type="caution">
    <text evidence="4">The sequence shown here is derived from an EMBL/GenBank/DDBJ whole genome shotgun (WGS) entry which is preliminary data.</text>
</comment>
<keyword evidence="4" id="KW-0378">Hydrolase</keyword>
<dbReference type="Pfam" id="PF26340">
    <property type="entry name" value="DNA-SBD_ScoMcrA"/>
    <property type="match status" value="1"/>
</dbReference>
<dbReference type="Proteomes" id="UP001596200">
    <property type="component" value="Unassembled WGS sequence"/>
</dbReference>
<organism evidence="4 5">
    <name type="scientific">Streptomyces pulveraceus</name>
    <dbReference type="NCBI Taxonomy" id="68258"/>
    <lineage>
        <taxon>Bacteria</taxon>
        <taxon>Bacillati</taxon>
        <taxon>Actinomycetota</taxon>
        <taxon>Actinomycetes</taxon>
        <taxon>Kitasatosporales</taxon>
        <taxon>Streptomycetaceae</taxon>
        <taxon>Streptomyces</taxon>
    </lineage>
</organism>